<dbReference type="Pfam" id="PF01261">
    <property type="entry name" value="AP_endonuc_2"/>
    <property type="match status" value="1"/>
</dbReference>
<dbReference type="InterPro" id="IPR036237">
    <property type="entry name" value="Xyl_isomerase-like_sf"/>
</dbReference>
<dbReference type="Gene3D" id="3.20.20.150">
    <property type="entry name" value="Divalent-metal-dependent TIM barrel enzymes"/>
    <property type="match status" value="1"/>
</dbReference>
<keyword evidence="3" id="KW-1185">Reference proteome</keyword>
<evidence type="ECO:0000313" key="2">
    <source>
        <dbReference type="EMBL" id="QNM05251.1"/>
    </source>
</evidence>
<dbReference type="KEGG" id="qdo:H9Q78_12520"/>
<accession>A0A7G9G369</accession>
<feature type="domain" description="Xylose isomerase-like TIM barrel" evidence="1">
    <location>
        <begin position="36"/>
        <end position="271"/>
    </location>
</feature>
<organism evidence="2 3">
    <name type="scientific">Qiania dongpingensis</name>
    <dbReference type="NCBI Taxonomy" id="2763669"/>
    <lineage>
        <taxon>Bacteria</taxon>
        <taxon>Bacillati</taxon>
        <taxon>Bacillota</taxon>
        <taxon>Clostridia</taxon>
        <taxon>Lachnospirales</taxon>
        <taxon>Lachnospiraceae</taxon>
        <taxon>Qiania</taxon>
    </lineage>
</organism>
<proteinExistence type="predicted"/>
<sequence>MKQSVITGSMGILGDRFVFEGYKEDCSFAEKAKKLAEIPGIQGLEISSGGEEADGKETKRILEDLNLKCACINVAIAGRRDLGKGSLANPDPALRRKAIDICKRASDYAAEMGAEVINIWPGQDGFDYALCTDYSRLYHDFLDGAVEVADHNPDVKVALEFKPREPRNRSLVDTYGTALLMCAEGGRKNLGVSVDVGHVLYANANMAAAVQACAERGRLFHMHTNDCLGYWDDDMILGSVRFIEYIELCYVLRKVKYDGWCSVDIFPSREDSFACAEESILYLDMFDKMVDKIGMENIEECIRRGDAAYASKIVREKVFLSK</sequence>
<dbReference type="InterPro" id="IPR013022">
    <property type="entry name" value="Xyl_isomerase-like_TIM-brl"/>
</dbReference>
<evidence type="ECO:0000259" key="1">
    <source>
        <dbReference type="Pfam" id="PF01261"/>
    </source>
</evidence>
<name>A0A7G9G369_9FIRM</name>
<dbReference type="GO" id="GO:0016853">
    <property type="term" value="F:isomerase activity"/>
    <property type="evidence" value="ECO:0007669"/>
    <property type="project" value="UniProtKB-KW"/>
</dbReference>
<dbReference type="Proteomes" id="UP000515823">
    <property type="component" value="Chromosome"/>
</dbReference>
<dbReference type="RefSeq" id="WP_249302087.1">
    <property type="nucleotide sequence ID" value="NZ_CP060634.1"/>
</dbReference>
<protein>
    <submittedName>
        <fullName evidence="2">Sugar phosphate isomerase/epimerase</fullName>
    </submittedName>
</protein>
<dbReference type="InterPro" id="IPR050312">
    <property type="entry name" value="IolE/XylAMocC-like"/>
</dbReference>
<dbReference type="EMBL" id="CP060634">
    <property type="protein sequence ID" value="QNM05251.1"/>
    <property type="molecule type" value="Genomic_DNA"/>
</dbReference>
<reference evidence="2 3" key="1">
    <citation type="submission" date="2020-08" db="EMBL/GenBank/DDBJ databases">
        <authorList>
            <person name="Liu C."/>
            <person name="Sun Q."/>
        </authorList>
    </citation>
    <scope>NUCLEOTIDE SEQUENCE [LARGE SCALE GENOMIC DNA]</scope>
    <source>
        <strain evidence="2 3">NSJ-38</strain>
    </source>
</reference>
<gene>
    <name evidence="2" type="ORF">H9Q78_12520</name>
</gene>
<dbReference type="PANTHER" id="PTHR12110">
    <property type="entry name" value="HYDROXYPYRUVATE ISOMERASE"/>
    <property type="match status" value="1"/>
</dbReference>
<evidence type="ECO:0000313" key="3">
    <source>
        <dbReference type="Proteomes" id="UP000515823"/>
    </source>
</evidence>
<keyword evidence="2" id="KW-0413">Isomerase</keyword>
<dbReference type="AlphaFoldDB" id="A0A7G9G369"/>
<dbReference type="SUPFAM" id="SSF51658">
    <property type="entry name" value="Xylose isomerase-like"/>
    <property type="match status" value="1"/>
</dbReference>